<dbReference type="Proteomes" id="UP000053105">
    <property type="component" value="Unassembled WGS sequence"/>
</dbReference>
<evidence type="ECO:0000313" key="2">
    <source>
        <dbReference type="Proteomes" id="UP000053105"/>
    </source>
</evidence>
<accession>A0A0M9AB40</accession>
<sequence length="365" mass="40538">MLSIRLTSKHVSDGKFYALTVGVVPVLINGFAACNRLARTWMLLGKQTRKQLFASLCNETEEIYDSPVPKLDGSHRTDEARTSQTVKLKMNRRSNKIRHSYSFPTVADPLNPLNKRHRQRSWLWKEIPNNETVYGCTANKLFVRTRGLFRTGASAIAGAWGACYEPESKSRRRRPLFEAATKLSAEYSSTLKGLIFKAISAVGETSSKSRRRILPETSLADTEEARITEISGRGKVCGGVGRYLVEELCEGLVIGDDHRAVVILEASMNYAATSALPQSAYPQFVVLVLPVLILLGTLRSKNPIISPGRGCAADKTILQLVKDPRGRITKEETLRVKSDGNLRCCVFTFVKKKERLGKLKLVLVA</sequence>
<proteinExistence type="predicted"/>
<dbReference type="EMBL" id="KQ435706">
    <property type="protein sequence ID" value="KOX80196.1"/>
    <property type="molecule type" value="Genomic_DNA"/>
</dbReference>
<evidence type="ECO:0000313" key="1">
    <source>
        <dbReference type="EMBL" id="KOX80196.1"/>
    </source>
</evidence>
<dbReference type="AlphaFoldDB" id="A0A0M9AB40"/>
<keyword evidence="2" id="KW-1185">Reference proteome</keyword>
<name>A0A0M9AB40_9HYME</name>
<reference evidence="1 2" key="1">
    <citation type="submission" date="2015-07" db="EMBL/GenBank/DDBJ databases">
        <title>The genome of Melipona quadrifasciata.</title>
        <authorList>
            <person name="Pan H."/>
            <person name="Kapheim K."/>
        </authorList>
    </citation>
    <scope>NUCLEOTIDE SEQUENCE [LARGE SCALE GENOMIC DNA]</scope>
    <source>
        <strain evidence="1">0111107301</strain>
        <tissue evidence="1">Whole body</tissue>
    </source>
</reference>
<dbReference type="PROSITE" id="PS51257">
    <property type="entry name" value="PROKAR_LIPOPROTEIN"/>
    <property type="match status" value="1"/>
</dbReference>
<organism evidence="1 2">
    <name type="scientific">Melipona quadrifasciata</name>
    <dbReference type="NCBI Taxonomy" id="166423"/>
    <lineage>
        <taxon>Eukaryota</taxon>
        <taxon>Metazoa</taxon>
        <taxon>Ecdysozoa</taxon>
        <taxon>Arthropoda</taxon>
        <taxon>Hexapoda</taxon>
        <taxon>Insecta</taxon>
        <taxon>Pterygota</taxon>
        <taxon>Neoptera</taxon>
        <taxon>Endopterygota</taxon>
        <taxon>Hymenoptera</taxon>
        <taxon>Apocrita</taxon>
        <taxon>Aculeata</taxon>
        <taxon>Apoidea</taxon>
        <taxon>Anthophila</taxon>
        <taxon>Apidae</taxon>
        <taxon>Melipona</taxon>
    </lineage>
</organism>
<gene>
    <name evidence="1" type="ORF">WN51_08373</name>
</gene>
<protein>
    <submittedName>
        <fullName evidence="1">Uncharacterized protein</fullName>
    </submittedName>
</protein>